<organism evidence="2 3">
    <name type="scientific">Aliidiomarina haloalkalitolerans</name>
    <dbReference type="NCBI Taxonomy" id="859059"/>
    <lineage>
        <taxon>Bacteria</taxon>
        <taxon>Pseudomonadati</taxon>
        <taxon>Pseudomonadota</taxon>
        <taxon>Gammaproteobacteria</taxon>
        <taxon>Alteromonadales</taxon>
        <taxon>Idiomarinaceae</taxon>
        <taxon>Aliidiomarina</taxon>
    </lineage>
</organism>
<reference evidence="2 3" key="1">
    <citation type="journal article" date="2011" name="Front. Microbiol.">
        <title>Genomic signatures of strain selection and enhancement in Bacillus atrophaeus var. globigii, a historical biowarfare simulant.</title>
        <authorList>
            <person name="Gibbons H.S."/>
            <person name="Broomall S.M."/>
            <person name="McNew L.A."/>
            <person name="Daligault H."/>
            <person name="Chapman C."/>
            <person name="Bruce D."/>
            <person name="Karavis M."/>
            <person name="Krepps M."/>
            <person name="McGregor P.A."/>
            <person name="Hong C."/>
            <person name="Park K.H."/>
            <person name="Akmal A."/>
            <person name="Feldman A."/>
            <person name="Lin J.S."/>
            <person name="Chang W.E."/>
            <person name="Higgs B.W."/>
            <person name="Demirev P."/>
            <person name="Lindquist J."/>
            <person name="Liem A."/>
            <person name="Fochler E."/>
            <person name="Read T.D."/>
            <person name="Tapia R."/>
            <person name="Johnson S."/>
            <person name="Bishop-Lilly K.A."/>
            <person name="Detter C."/>
            <person name="Han C."/>
            <person name="Sozhamannan S."/>
            <person name="Rosenzweig C.N."/>
            <person name="Skowronski E.W."/>
        </authorList>
    </citation>
    <scope>NUCLEOTIDE SEQUENCE [LARGE SCALE GENOMIC DNA]</scope>
    <source>
        <strain evidence="2 3">AK5</strain>
    </source>
</reference>
<feature type="signal peptide" evidence="1">
    <location>
        <begin position="1"/>
        <end position="20"/>
    </location>
</feature>
<dbReference type="RefSeq" id="WP_126790918.1">
    <property type="nucleotide sequence ID" value="NZ_PIPI01000001.1"/>
</dbReference>
<keyword evidence="1" id="KW-0732">Signal</keyword>
<dbReference type="OrthoDB" id="6313717at2"/>
<proteinExistence type="predicted"/>
<keyword evidence="3" id="KW-1185">Reference proteome</keyword>
<dbReference type="Proteomes" id="UP000288212">
    <property type="component" value="Unassembled WGS sequence"/>
</dbReference>
<gene>
    <name evidence="2" type="ORF">CWE06_02710</name>
</gene>
<feature type="chain" id="PRO_5019056016" evidence="1">
    <location>
        <begin position="21"/>
        <end position="232"/>
    </location>
</feature>
<name>A0A432VYN3_9GAMM</name>
<sequence length="232" mass="26030">MKRSVILLILLLLGQLTGCASRLPENAHTLDREAAMTELSQRIERVGYRRVRISPGVDEFLNVAAAILEQQAELMYEYRIRAEFHRDVQAFLWAYQGASTDELQAAARAFDAQASADEDKIAPKLAAYQLANRRIQERNRALAVEISAQMLVAGYLLKEHRDAVMVFALANMLSGLTGGHGNRTHDNDLILALLRARDQLQLAREANALIRIEQATIAAIDDLQRDLERLNQ</sequence>
<evidence type="ECO:0000313" key="3">
    <source>
        <dbReference type="Proteomes" id="UP000288212"/>
    </source>
</evidence>
<dbReference type="EMBL" id="PIPI01000001">
    <property type="protein sequence ID" value="RUO21776.1"/>
    <property type="molecule type" value="Genomic_DNA"/>
</dbReference>
<accession>A0A432VYN3</accession>
<comment type="caution">
    <text evidence="2">The sequence shown here is derived from an EMBL/GenBank/DDBJ whole genome shotgun (WGS) entry which is preliminary data.</text>
</comment>
<evidence type="ECO:0000313" key="2">
    <source>
        <dbReference type="EMBL" id="RUO21776.1"/>
    </source>
</evidence>
<evidence type="ECO:0000256" key="1">
    <source>
        <dbReference type="SAM" id="SignalP"/>
    </source>
</evidence>
<dbReference type="AlphaFoldDB" id="A0A432VYN3"/>
<protein>
    <submittedName>
        <fullName evidence="2">Uncharacterized protein</fullName>
    </submittedName>
</protein>